<dbReference type="OrthoDB" id="183046at2157"/>
<dbReference type="InterPro" id="IPR029055">
    <property type="entry name" value="Ntn_hydrolases_N"/>
</dbReference>
<dbReference type="PRINTS" id="PR01210">
    <property type="entry name" value="GGTRANSPTASE"/>
</dbReference>
<evidence type="ECO:0000313" key="2">
    <source>
        <dbReference type="Proteomes" id="UP000282323"/>
    </source>
</evidence>
<protein>
    <submittedName>
        <fullName evidence="1">Gamma-glutamyltransferase family protein</fullName>
    </submittedName>
</protein>
<dbReference type="Pfam" id="PF01019">
    <property type="entry name" value="G_glu_transpept"/>
    <property type="match status" value="1"/>
</dbReference>
<evidence type="ECO:0000313" key="1">
    <source>
        <dbReference type="EMBL" id="RQG94258.1"/>
    </source>
</evidence>
<organism evidence="1 2">
    <name type="scientific">Natrarchaeobius chitinivorans</name>
    <dbReference type="NCBI Taxonomy" id="1679083"/>
    <lineage>
        <taxon>Archaea</taxon>
        <taxon>Methanobacteriati</taxon>
        <taxon>Methanobacteriota</taxon>
        <taxon>Stenosarchaea group</taxon>
        <taxon>Halobacteria</taxon>
        <taxon>Halobacteriales</taxon>
        <taxon>Natrialbaceae</taxon>
        <taxon>Natrarchaeobius</taxon>
    </lineage>
</organism>
<dbReference type="InterPro" id="IPR052896">
    <property type="entry name" value="GGT-like_enzyme"/>
</dbReference>
<sequence>MAGSPAIDVFESRRSTVYGTRGVVSTSQPLAAQAGIQALRDGGNAFDAAVTTAATLAVVEPHMTGIGGDVFALYRTADGDVGGMQSGGPAPQSVSLEELRSTISAESDDGSVEIGSQSPHAVTVPGTVRGWDALLERFGRRTLSPALEPAIEYATDGYPVSEIIASDWAANADTLDERARETYLIDGRPPRAGEFVTLPELGESLKRIATDGADVFYEGEIADEIVRTIRDLGGFLSAKDLAEFEPRFVDPVSTTYGDATVYELPPHNQGLLAIEALNVADELDVDAHSPNSPERVHGLVESMKVAFRDGHHYVTDPDFEEIPPLDSKAYAARRADAIGDSATENPSIGTPNPETEDADTVLLTVADKAGNVVSFINSVFASFGSGIAAGDTGILLQNRGRSFSLDPSDPNRFEPGKQPFHTLIPGLVRRDTDDWTAFGVMGGFMQPQGHLQVLSHLLDSDDSLQRACDRPRWRYREDGTLSVESRMDHTLVDALLDRGHDVRVERLSAFGGAQIARWNDGVLSGASDPRKDGTTIGF</sequence>
<accession>A0A3N6LV58</accession>
<keyword evidence="2" id="KW-1185">Reference proteome</keyword>
<reference evidence="1 2" key="1">
    <citation type="submission" date="2018-10" db="EMBL/GenBank/DDBJ databases">
        <title>Natrarchaeobius chitinivorans gen. nov., sp. nov., and Natrarchaeobius haloalkaliphilus sp. nov., alkaliphilic, chitin-utilizing haloarchaea from hypersaline alkaline lakes.</title>
        <authorList>
            <person name="Sorokin D.Y."/>
            <person name="Elcheninov A.G."/>
            <person name="Kostrikina N.A."/>
            <person name="Bale N.J."/>
            <person name="Sinninghe Damste J.S."/>
            <person name="Khijniak T.V."/>
            <person name="Kublanov I.V."/>
            <person name="Toshchakov S.V."/>
        </authorList>
    </citation>
    <scope>NUCLEOTIDE SEQUENCE [LARGE SCALE GENOMIC DNA]</scope>
    <source>
        <strain evidence="1 2">AArcht4T</strain>
    </source>
</reference>
<keyword evidence="1" id="KW-0808">Transferase</keyword>
<dbReference type="Proteomes" id="UP000282323">
    <property type="component" value="Unassembled WGS sequence"/>
</dbReference>
<dbReference type="GO" id="GO:0016740">
    <property type="term" value="F:transferase activity"/>
    <property type="evidence" value="ECO:0007669"/>
    <property type="project" value="UniProtKB-KW"/>
</dbReference>
<dbReference type="InterPro" id="IPR043137">
    <property type="entry name" value="GGT_ssub_C"/>
</dbReference>
<comment type="caution">
    <text evidence="1">The sequence shown here is derived from an EMBL/GenBank/DDBJ whole genome shotgun (WGS) entry which is preliminary data.</text>
</comment>
<dbReference type="Gene3D" id="1.10.246.130">
    <property type="match status" value="1"/>
</dbReference>
<name>A0A3N6LV58_NATCH</name>
<proteinExistence type="predicted"/>
<dbReference type="SUPFAM" id="SSF56235">
    <property type="entry name" value="N-terminal nucleophile aminohydrolases (Ntn hydrolases)"/>
    <property type="match status" value="1"/>
</dbReference>
<dbReference type="EMBL" id="REGA01000010">
    <property type="protein sequence ID" value="RQG94258.1"/>
    <property type="molecule type" value="Genomic_DNA"/>
</dbReference>
<dbReference type="Gene3D" id="3.60.20.40">
    <property type="match status" value="1"/>
</dbReference>
<dbReference type="PANTHER" id="PTHR43881:SF1">
    <property type="entry name" value="GAMMA-GLUTAMYLTRANSPEPTIDASE (AFU_ORTHOLOGUE AFUA_4G13580)"/>
    <property type="match status" value="1"/>
</dbReference>
<dbReference type="PANTHER" id="PTHR43881">
    <property type="entry name" value="GAMMA-GLUTAMYLTRANSPEPTIDASE (AFU_ORTHOLOGUE AFUA_4G13580)"/>
    <property type="match status" value="1"/>
</dbReference>
<dbReference type="AlphaFoldDB" id="A0A3N6LV58"/>
<dbReference type="RefSeq" id="WP_124195954.1">
    <property type="nucleotide sequence ID" value="NZ_REGA01000010.1"/>
</dbReference>
<dbReference type="InterPro" id="IPR043138">
    <property type="entry name" value="GGT_lsub"/>
</dbReference>
<gene>
    <name evidence="1" type="ORF">EA473_12530</name>
</gene>